<feature type="domain" description="Histidine kinase" evidence="13">
    <location>
        <begin position="482"/>
        <end position="697"/>
    </location>
</feature>
<keyword evidence="5" id="KW-0547">Nucleotide-binding</keyword>
<dbReference type="InterPro" id="IPR003594">
    <property type="entry name" value="HATPase_dom"/>
</dbReference>
<keyword evidence="8" id="KW-0902">Two-component regulatory system</keyword>
<evidence type="ECO:0000256" key="4">
    <source>
        <dbReference type="ARBA" id="ARBA00022679"/>
    </source>
</evidence>
<dbReference type="EC" id="2.7.13.3" evidence="2"/>
<dbReference type="GO" id="GO:0005524">
    <property type="term" value="F:ATP binding"/>
    <property type="evidence" value="ECO:0007669"/>
    <property type="project" value="UniProtKB-KW"/>
</dbReference>
<dbReference type="GO" id="GO:0030295">
    <property type="term" value="F:protein kinase activator activity"/>
    <property type="evidence" value="ECO:0007669"/>
    <property type="project" value="TreeGrafter"/>
</dbReference>
<evidence type="ECO:0000256" key="12">
    <source>
        <dbReference type="SAM" id="SignalP"/>
    </source>
</evidence>
<evidence type="ECO:0000313" key="15">
    <source>
        <dbReference type="Proteomes" id="UP000310477"/>
    </source>
</evidence>
<dbReference type="PRINTS" id="PR00344">
    <property type="entry name" value="BCTRLSENSOR"/>
</dbReference>
<evidence type="ECO:0000256" key="1">
    <source>
        <dbReference type="ARBA" id="ARBA00000085"/>
    </source>
</evidence>
<evidence type="ECO:0000256" key="6">
    <source>
        <dbReference type="ARBA" id="ARBA00022777"/>
    </source>
</evidence>
<dbReference type="GO" id="GO:0000156">
    <property type="term" value="F:phosphorelay response regulator activity"/>
    <property type="evidence" value="ECO:0007669"/>
    <property type="project" value="TreeGrafter"/>
</dbReference>
<feature type="transmembrane region" description="Helical" evidence="11">
    <location>
        <begin position="399"/>
        <end position="421"/>
    </location>
</feature>
<dbReference type="PROSITE" id="PS50109">
    <property type="entry name" value="HIS_KIN"/>
    <property type="match status" value="1"/>
</dbReference>
<evidence type="ECO:0000256" key="11">
    <source>
        <dbReference type="SAM" id="Phobius"/>
    </source>
</evidence>
<feature type="chain" id="PRO_5020752525" description="histidine kinase" evidence="12">
    <location>
        <begin position="27"/>
        <end position="697"/>
    </location>
</feature>
<dbReference type="AlphaFoldDB" id="A0A4U1BVS6"/>
<dbReference type="Proteomes" id="UP000310477">
    <property type="component" value="Unassembled WGS sequence"/>
</dbReference>
<keyword evidence="4" id="KW-0808">Transferase</keyword>
<dbReference type="Gene3D" id="3.30.565.10">
    <property type="entry name" value="Histidine kinase-like ATPase, C-terminal domain"/>
    <property type="match status" value="1"/>
</dbReference>
<dbReference type="InterPro" id="IPR036097">
    <property type="entry name" value="HisK_dim/P_sf"/>
</dbReference>
<dbReference type="Pfam" id="PF13181">
    <property type="entry name" value="TPR_8"/>
    <property type="match status" value="1"/>
</dbReference>
<evidence type="ECO:0000256" key="8">
    <source>
        <dbReference type="ARBA" id="ARBA00023012"/>
    </source>
</evidence>
<protein>
    <recommendedName>
        <fullName evidence="2">histidine kinase</fullName>
        <ecNumber evidence="2">2.7.13.3</ecNumber>
    </recommendedName>
</protein>
<feature type="repeat" description="TPR" evidence="9">
    <location>
        <begin position="167"/>
        <end position="200"/>
    </location>
</feature>
<feature type="coiled-coil region" evidence="10">
    <location>
        <begin position="427"/>
        <end position="461"/>
    </location>
</feature>
<dbReference type="PANTHER" id="PTHR42878:SF7">
    <property type="entry name" value="SENSOR HISTIDINE KINASE GLRK"/>
    <property type="match status" value="1"/>
</dbReference>
<dbReference type="SMART" id="SM00388">
    <property type="entry name" value="HisKA"/>
    <property type="match status" value="1"/>
</dbReference>
<dbReference type="SMART" id="SM00387">
    <property type="entry name" value="HATPase_c"/>
    <property type="match status" value="1"/>
</dbReference>
<keyword evidence="7" id="KW-0067">ATP-binding</keyword>
<dbReference type="InterPro" id="IPR004358">
    <property type="entry name" value="Sig_transdc_His_kin-like_C"/>
</dbReference>
<dbReference type="CDD" id="cd00082">
    <property type="entry name" value="HisKA"/>
    <property type="match status" value="1"/>
</dbReference>
<comment type="catalytic activity">
    <reaction evidence="1">
        <text>ATP + protein L-histidine = ADP + protein N-phospho-L-histidine.</text>
        <dbReference type="EC" id="2.7.13.3"/>
    </reaction>
</comment>
<dbReference type="InterPro" id="IPR011990">
    <property type="entry name" value="TPR-like_helical_dom_sf"/>
</dbReference>
<proteinExistence type="predicted"/>
<dbReference type="PROSITE" id="PS50005">
    <property type="entry name" value="TPR"/>
    <property type="match status" value="2"/>
</dbReference>
<dbReference type="EMBL" id="SWBO01000018">
    <property type="protein sequence ID" value="TKB96477.1"/>
    <property type="molecule type" value="Genomic_DNA"/>
</dbReference>
<reference evidence="14 15" key="1">
    <citation type="submission" date="2019-04" db="EMBL/GenBank/DDBJ databases">
        <title>Pedobacter sp. AR-2-6 sp. nov., isolated from Arctic soil.</title>
        <authorList>
            <person name="Dahal R.H."/>
            <person name="Kim D.-U."/>
        </authorList>
    </citation>
    <scope>NUCLEOTIDE SEQUENCE [LARGE SCALE GENOMIC DNA]</scope>
    <source>
        <strain evidence="14 15">AR-2-6</strain>
    </source>
</reference>
<gene>
    <name evidence="14" type="ORF">FA045_18115</name>
</gene>
<dbReference type="OrthoDB" id="9810447at2"/>
<accession>A0A4U1BVS6</accession>
<keyword evidence="9" id="KW-0802">TPR repeat</keyword>
<keyword evidence="6" id="KW-0418">Kinase</keyword>
<dbReference type="InterPro" id="IPR050351">
    <property type="entry name" value="BphY/WalK/GraS-like"/>
</dbReference>
<evidence type="ECO:0000256" key="7">
    <source>
        <dbReference type="ARBA" id="ARBA00022840"/>
    </source>
</evidence>
<keyword evidence="15" id="KW-1185">Reference proteome</keyword>
<sequence length="697" mass="78600">MPKAITKIKVHLFFFTLLLGNFSAIGQTTKVDELLGQLNKNNTDSVQISIMRKLSIAYSAVDPIKKFYYSNQYRLLAEKNGIDSVVASAFLDMGISHGIRSNLDSALHYFNLGLKKSQETNYTNGIARSYANIGYAFDRLERKKEAVKSYEASLKLYRNLNHKKGISQNIINLGSIYFDLGEYKTAHNYFKQVLETVKENPKDEIGLGNALFSLGNSNLKLGNIKPSLTFYQKSLALREKIGDLSGIALSNWGIGQIFLKKEEYQKAIKQLNVALKANQTLKNPYQECVILMTLSETYLALKDYKKAESIGELALTRANDSNAKGLTSKALKLLVEISTAQNKFEEALKLQSDYIKVKDSLDHNHTKESVIINDLNRVNSDNKNLVRDNKNIVEKNADYVIAISIITALLIIVAVLLILYYERNEEKKTNNILLKKQKQEIAEVNEELSALNEELITQMNIVSSQNIELEKLNTVKNKFFSIVSHDLRSPLYNLKSLFELYRQGELNAQELNDLLLKLEETIYNTSGFLDNLLEWSKNQLDGINIKPSNFSLHQLVTENLNLAESQFKSKSLIIENNINNHIVLFADPNMINIVIRNLLANAIKFCNVGDKITFNAEVNEPNVVFTITDTGTGIAKERIDKLFKLSHQTSTGTSGERGYQLGLVLCKDMISQNSGKIWLESELGVGTKFYLSLPKAK</sequence>
<dbReference type="GO" id="GO:0000155">
    <property type="term" value="F:phosphorelay sensor kinase activity"/>
    <property type="evidence" value="ECO:0007669"/>
    <property type="project" value="InterPro"/>
</dbReference>
<dbReference type="SMART" id="SM00028">
    <property type="entry name" value="TPR"/>
    <property type="match status" value="6"/>
</dbReference>
<dbReference type="GO" id="GO:0007234">
    <property type="term" value="P:osmosensory signaling via phosphorelay pathway"/>
    <property type="evidence" value="ECO:0007669"/>
    <property type="project" value="TreeGrafter"/>
</dbReference>
<evidence type="ECO:0000313" key="14">
    <source>
        <dbReference type="EMBL" id="TKB96477.1"/>
    </source>
</evidence>
<dbReference type="Pfam" id="PF13424">
    <property type="entry name" value="TPR_12"/>
    <property type="match status" value="1"/>
</dbReference>
<dbReference type="Pfam" id="PF02518">
    <property type="entry name" value="HATPase_c"/>
    <property type="match status" value="1"/>
</dbReference>
<evidence type="ECO:0000256" key="9">
    <source>
        <dbReference type="PROSITE-ProRule" id="PRU00339"/>
    </source>
</evidence>
<dbReference type="InterPro" id="IPR003661">
    <property type="entry name" value="HisK_dim/P_dom"/>
</dbReference>
<comment type="caution">
    <text evidence="14">The sequence shown here is derived from an EMBL/GenBank/DDBJ whole genome shotgun (WGS) entry which is preliminary data.</text>
</comment>
<dbReference type="SUPFAM" id="SSF47384">
    <property type="entry name" value="Homodimeric domain of signal transducing histidine kinase"/>
    <property type="match status" value="1"/>
</dbReference>
<keyword evidence="11" id="KW-1133">Transmembrane helix</keyword>
<dbReference type="Gene3D" id="1.10.287.130">
    <property type="match status" value="1"/>
</dbReference>
<name>A0A4U1BVS6_9SPHI</name>
<evidence type="ECO:0000256" key="3">
    <source>
        <dbReference type="ARBA" id="ARBA00022553"/>
    </source>
</evidence>
<dbReference type="SUPFAM" id="SSF48452">
    <property type="entry name" value="TPR-like"/>
    <property type="match status" value="2"/>
</dbReference>
<keyword evidence="3" id="KW-0597">Phosphoprotein</keyword>
<dbReference type="PANTHER" id="PTHR42878">
    <property type="entry name" value="TWO-COMPONENT HISTIDINE KINASE"/>
    <property type="match status" value="1"/>
</dbReference>
<dbReference type="RefSeq" id="WP_136878495.1">
    <property type="nucleotide sequence ID" value="NZ_SWBO01000018.1"/>
</dbReference>
<evidence type="ECO:0000256" key="10">
    <source>
        <dbReference type="SAM" id="Coils"/>
    </source>
</evidence>
<evidence type="ECO:0000259" key="13">
    <source>
        <dbReference type="PROSITE" id="PS50109"/>
    </source>
</evidence>
<evidence type="ECO:0000256" key="2">
    <source>
        <dbReference type="ARBA" id="ARBA00012438"/>
    </source>
</evidence>
<evidence type="ECO:0000256" key="5">
    <source>
        <dbReference type="ARBA" id="ARBA00022741"/>
    </source>
</evidence>
<dbReference type="Gene3D" id="1.25.40.10">
    <property type="entry name" value="Tetratricopeptide repeat domain"/>
    <property type="match status" value="2"/>
</dbReference>
<keyword evidence="11" id="KW-0812">Transmembrane</keyword>
<keyword evidence="10" id="KW-0175">Coiled coil</keyword>
<keyword evidence="11" id="KW-0472">Membrane</keyword>
<dbReference type="InterPro" id="IPR019734">
    <property type="entry name" value="TPR_rpt"/>
</dbReference>
<dbReference type="SUPFAM" id="SSF55874">
    <property type="entry name" value="ATPase domain of HSP90 chaperone/DNA topoisomerase II/histidine kinase"/>
    <property type="match status" value="1"/>
</dbReference>
<feature type="signal peptide" evidence="12">
    <location>
        <begin position="1"/>
        <end position="26"/>
    </location>
</feature>
<feature type="repeat" description="TPR" evidence="9">
    <location>
        <begin position="127"/>
        <end position="160"/>
    </location>
</feature>
<dbReference type="InterPro" id="IPR005467">
    <property type="entry name" value="His_kinase_dom"/>
</dbReference>
<dbReference type="InterPro" id="IPR036890">
    <property type="entry name" value="HATPase_C_sf"/>
</dbReference>
<organism evidence="14 15">
    <name type="scientific">Pedobacter cryotolerans</name>
    <dbReference type="NCBI Taxonomy" id="2571270"/>
    <lineage>
        <taxon>Bacteria</taxon>
        <taxon>Pseudomonadati</taxon>
        <taxon>Bacteroidota</taxon>
        <taxon>Sphingobacteriia</taxon>
        <taxon>Sphingobacteriales</taxon>
        <taxon>Sphingobacteriaceae</taxon>
        <taxon>Pedobacter</taxon>
    </lineage>
</organism>
<keyword evidence="12" id="KW-0732">Signal</keyword>